<dbReference type="InterPro" id="IPR029057">
    <property type="entry name" value="PRTase-like"/>
</dbReference>
<feature type="binding site" evidence="5">
    <location>
        <position position="39"/>
    </location>
    <ligand>
        <name>xanthine</name>
        <dbReference type="ChEBI" id="CHEBI:17712"/>
    </ligand>
</feature>
<comment type="subunit">
    <text evidence="5">Homodimer.</text>
</comment>
<evidence type="ECO:0000313" key="8">
    <source>
        <dbReference type="Proteomes" id="UP000050865"/>
    </source>
</evidence>
<keyword evidence="8" id="KW-1185">Reference proteome</keyword>
<keyword evidence="1 5" id="KW-0963">Cytoplasm</keyword>
<dbReference type="NCBIfam" id="TIGR01744">
    <property type="entry name" value="XPRTase"/>
    <property type="match status" value="1"/>
</dbReference>
<organism evidence="7 8">
    <name type="scientific">Lacticaseibacillus camelliae DSM 22697 = JCM 13995</name>
    <dbReference type="NCBI Taxonomy" id="1423730"/>
    <lineage>
        <taxon>Bacteria</taxon>
        <taxon>Bacillati</taxon>
        <taxon>Bacillota</taxon>
        <taxon>Bacilli</taxon>
        <taxon>Lactobacillales</taxon>
        <taxon>Lactobacillaceae</taxon>
        <taxon>Lacticaseibacillus</taxon>
    </lineage>
</organism>
<dbReference type="GO" id="GO:0046110">
    <property type="term" value="P:xanthine metabolic process"/>
    <property type="evidence" value="ECO:0007669"/>
    <property type="project" value="UniProtKB-UniRule"/>
</dbReference>
<protein>
    <recommendedName>
        <fullName evidence="5 6">Xanthine phosphoribosyltransferase</fullName>
        <shortName evidence="5">XPRTase</shortName>
        <ecNumber evidence="5 6">2.4.2.22</ecNumber>
    </recommendedName>
</protein>
<dbReference type="HAMAP" id="MF_01184">
    <property type="entry name" value="XPRTase"/>
    <property type="match status" value="1"/>
</dbReference>
<dbReference type="STRING" id="1423730.FC75_GL001427"/>
<dbReference type="PANTHER" id="PTHR43864:SF1">
    <property type="entry name" value="XANTHINE PHOSPHORIBOSYLTRANSFERASE"/>
    <property type="match status" value="1"/>
</dbReference>
<evidence type="ECO:0000256" key="3">
    <source>
        <dbReference type="ARBA" id="ARBA00022679"/>
    </source>
</evidence>
<comment type="pathway">
    <text evidence="5">Purine metabolism; XMP biosynthesis via salvage pathway; XMP from xanthine: step 1/1.</text>
</comment>
<evidence type="ECO:0000256" key="5">
    <source>
        <dbReference type="HAMAP-Rule" id="MF_01184"/>
    </source>
</evidence>
<evidence type="ECO:0000256" key="4">
    <source>
        <dbReference type="ARBA" id="ARBA00022726"/>
    </source>
</evidence>
<dbReference type="GO" id="GO:0006166">
    <property type="term" value="P:purine ribonucleoside salvage"/>
    <property type="evidence" value="ECO:0007669"/>
    <property type="project" value="UniProtKB-KW"/>
</dbReference>
<dbReference type="SUPFAM" id="SSF53271">
    <property type="entry name" value="PRTase-like"/>
    <property type="match status" value="1"/>
</dbReference>
<comment type="function">
    <text evidence="5">Converts the preformed base xanthine, a product of nucleic acid breakdown, to xanthosine 5'-monophosphate (XMP), so it can be reused for RNA or DNA synthesis.</text>
</comment>
<keyword evidence="3 5" id="KW-0808">Transferase</keyword>
<keyword evidence="4 5" id="KW-0660">Purine salvage</keyword>
<comment type="similarity">
    <text evidence="5">Belongs to the purine/pyrimidine phosphoribosyltransferase family. Xpt subfamily.</text>
</comment>
<dbReference type="GO" id="GO:0000310">
    <property type="term" value="F:xanthine phosphoribosyltransferase activity"/>
    <property type="evidence" value="ECO:0007669"/>
    <property type="project" value="UniProtKB-UniRule"/>
</dbReference>
<accession>A0A0R2FGI9</accession>
<dbReference type="EMBL" id="AYZJ01000027">
    <property type="protein sequence ID" value="KRN23572.1"/>
    <property type="molecule type" value="Genomic_DNA"/>
</dbReference>
<evidence type="ECO:0000313" key="7">
    <source>
        <dbReference type="EMBL" id="KRN23572.1"/>
    </source>
</evidence>
<comment type="catalytic activity">
    <reaction evidence="5">
        <text>XMP + diphosphate = xanthine + 5-phospho-alpha-D-ribose 1-diphosphate</text>
        <dbReference type="Rhea" id="RHEA:10800"/>
        <dbReference type="ChEBI" id="CHEBI:17712"/>
        <dbReference type="ChEBI" id="CHEBI:33019"/>
        <dbReference type="ChEBI" id="CHEBI:57464"/>
        <dbReference type="ChEBI" id="CHEBI:58017"/>
        <dbReference type="EC" id="2.4.2.22"/>
    </reaction>
</comment>
<dbReference type="Proteomes" id="UP000050865">
    <property type="component" value="Unassembled WGS sequence"/>
</dbReference>
<dbReference type="InterPro" id="IPR010079">
    <property type="entry name" value="Xanthine_PRibTrfase"/>
</dbReference>
<gene>
    <name evidence="5" type="primary">xpt</name>
    <name evidence="7" type="ORF">FC75_GL001427</name>
</gene>
<dbReference type="NCBIfam" id="NF006671">
    <property type="entry name" value="PRK09219.1"/>
    <property type="match status" value="1"/>
</dbReference>
<dbReference type="CDD" id="cd06223">
    <property type="entry name" value="PRTases_typeI"/>
    <property type="match status" value="1"/>
</dbReference>
<dbReference type="UniPathway" id="UPA00602">
    <property type="reaction ID" value="UER00658"/>
</dbReference>
<feature type="binding site" evidence="5">
    <location>
        <position position="175"/>
    </location>
    <ligand>
        <name>xanthine</name>
        <dbReference type="ChEBI" id="CHEBI:17712"/>
    </ligand>
</feature>
<sequence length="210" mass="23116">MLEFVQLSAANREEGWGVAVKLLEDRIRQDGQVLGADVLKVDSFLNHQIDPDLMAALGTEFYQRFKDVPITKILTVESSGIAPALAAGMAFHKPVVFARKHKSLTLKDHLYTAEVYSFTKKTANTIAIATKFLGPDDHVLIIDDFLANGQAVEGLIDIIAQAQAHLEGVGVVIEKSFQKGRALLDQRHIHVEALARIAAFENGQVIFKED</sequence>
<dbReference type="Gene3D" id="3.40.50.2020">
    <property type="match status" value="1"/>
</dbReference>
<dbReference type="InterPro" id="IPR000836">
    <property type="entry name" value="PRTase_dom"/>
</dbReference>
<dbReference type="InterPro" id="IPR050118">
    <property type="entry name" value="Pur/Pyrimidine_PRTase"/>
</dbReference>
<evidence type="ECO:0000256" key="1">
    <source>
        <dbReference type="ARBA" id="ARBA00022490"/>
    </source>
</evidence>
<dbReference type="GO" id="GO:0032265">
    <property type="term" value="P:XMP salvage"/>
    <property type="evidence" value="ECO:0007669"/>
    <property type="project" value="UniProtKB-UniRule"/>
</dbReference>
<dbReference type="EC" id="2.4.2.22" evidence="5 6"/>
<keyword evidence="2 5" id="KW-0328">Glycosyltransferase</keyword>
<dbReference type="PATRIC" id="fig|1423730.4.peg.1499"/>
<reference evidence="7 8" key="1">
    <citation type="journal article" date="2015" name="Genome Announc.">
        <title>Expanding the biotechnology potential of lactobacilli through comparative genomics of 213 strains and associated genera.</title>
        <authorList>
            <person name="Sun Z."/>
            <person name="Harris H.M."/>
            <person name="McCann A."/>
            <person name="Guo C."/>
            <person name="Argimon S."/>
            <person name="Zhang W."/>
            <person name="Yang X."/>
            <person name="Jeffery I.B."/>
            <person name="Cooney J.C."/>
            <person name="Kagawa T.F."/>
            <person name="Liu W."/>
            <person name="Song Y."/>
            <person name="Salvetti E."/>
            <person name="Wrobel A."/>
            <person name="Rasinkangas P."/>
            <person name="Parkhill J."/>
            <person name="Rea M.C."/>
            <person name="O'Sullivan O."/>
            <person name="Ritari J."/>
            <person name="Douillard F.P."/>
            <person name="Paul Ross R."/>
            <person name="Yang R."/>
            <person name="Briner A.E."/>
            <person name="Felis G.E."/>
            <person name="de Vos W.M."/>
            <person name="Barrangou R."/>
            <person name="Klaenhammer T.R."/>
            <person name="Caufield P.W."/>
            <person name="Cui Y."/>
            <person name="Zhang H."/>
            <person name="O'Toole P.W."/>
        </authorList>
    </citation>
    <scope>NUCLEOTIDE SEQUENCE [LARGE SCALE GENOMIC DNA]</scope>
    <source>
        <strain evidence="7 8">DSM 22697</strain>
    </source>
</reference>
<proteinExistence type="inferred from homology"/>
<comment type="subcellular location">
    <subcellularLocation>
        <location evidence="5">Cytoplasm</location>
    </subcellularLocation>
</comment>
<dbReference type="PANTHER" id="PTHR43864">
    <property type="entry name" value="HYPOXANTHINE/GUANINE PHOSPHORIBOSYLTRANSFERASE"/>
    <property type="match status" value="1"/>
</dbReference>
<evidence type="ECO:0000256" key="2">
    <source>
        <dbReference type="ARBA" id="ARBA00022676"/>
    </source>
</evidence>
<evidence type="ECO:0000256" key="6">
    <source>
        <dbReference type="NCBIfam" id="TIGR01744"/>
    </source>
</evidence>
<comment type="caution">
    <text evidence="7">The sequence shown here is derived from an EMBL/GenBank/DDBJ whole genome shotgun (WGS) entry which is preliminary data.</text>
</comment>
<feature type="binding site" evidence="5">
    <location>
        <position position="46"/>
    </location>
    <ligand>
        <name>xanthine</name>
        <dbReference type="ChEBI" id="CHEBI:17712"/>
    </ligand>
</feature>
<name>A0A0R2FGI9_9LACO</name>
<feature type="binding site" evidence="5">
    <location>
        <begin position="147"/>
        <end position="151"/>
    </location>
    <ligand>
        <name>5-phospho-alpha-D-ribose 1-diphosphate</name>
        <dbReference type="ChEBI" id="CHEBI:58017"/>
    </ligand>
</feature>
<dbReference type="GO" id="GO:0005737">
    <property type="term" value="C:cytoplasm"/>
    <property type="evidence" value="ECO:0007669"/>
    <property type="project" value="UniProtKB-SubCell"/>
</dbReference>
<dbReference type="AlphaFoldDB" id="A0A0R2FGI9"/>